<keyword evidence="10" id="KW-1185">Reference proteome</keyword>
<dbReference type="AlphaFoldDB" id="A0A561VA91"/>
<dbReference type="PANTHER" id="PTHR43806">
    <property type="entry name" value="PEPTIDASE S8"/>
    <property type="match status" value="1"/>
</dbReference>
<evidence type="ECO:0000313" key="9">
    <source>
        <dbReference type="EMBL" id="TWG08536.1"/>
    </source>
</evidence>
<dbReference type="PRINTS" id="PR00723">
    <property type="entry name" value="SUBTILISIN"/>
</dbReference>
<evidence type="ECO:0000256" key="1">
    <source>
        <dbReference type="ARBA" id="ARBA00011073"/>
    </source>
</evidence>
<dbReference type="EMBL" id="VIWX01000001">
    <property type="protein sequence ID" value="TWG08536.1"/>
    <property type="molecule type" value="Genomic_DNA"/>
</dbReference>
<accession>A0A561VA91</accession>
<evidence type="ECO:0000256" key="6">
    <source>
        <dbReference type="SAM" id="Phobius"/>
    </source>
</evidence>
<feature type="chain" id="PRO_5039288624" evidence="7">
    <location>
        <begin position="18"/>
        <end position="386"/>
    </location>
</feature>
<organism evidence="9 10">
    <name type="scientific">Saccharopolyspora dendranthemae</name>
    <dbReference type="NCBI Taxonomy" id="1181886"/>
    <lineage>
        <taxon>Bacteria</taxon>
        <taxon>Bacillati</taxon>
        <taxon>Actinomycetota</taxon>
        <taxon>Actinomycetes</taxon>
        <taxon>Pseudonocardiales</taxon>
        <taxon>Pseudonocardiaceae</taxon>
        <taxon>Saccharopolyspora</taxon>
    </lineage>
</organism>
<dbReference type="Proteomes" id="UP000316184">
    <property type="component" value="Unassembled WGS sequence"/>
</dbReference>
<dbReference type="GO" id="GO:0006508">
    <property type="term" value="P:proteolysis"/>
    <property type="evidence" value="ECO:0007669"/>
    <property type="project" value="UniProtKB-KW"/>
</dbReference>
<evidence type="ECO:0000256" key="3">
    <source>
        <dbReference type="ARBA" id="ARBA00022801"/>
    </source>
</evidence>
<evidence type="ECO:0000256" key="5">
    <source>
        <dbReference type="PROSITE-ProRule" id="PRU01240"/>
    </source>
</evidence>
<name>A0A561VA91_9PSEU</name>
<dbReference type="InterPro" id="IPR036852">
    <property type="entry name" value="Peptidase_S8/S53_dom_sf"/>
</dbReference>
<dbReference type="SUPFAM" id="SSF52743">
    <property type="entry name" value="Subtilisin-like"/>
    <property type="match status" value="1"/>
</dbReference>
<evidence type="ECO:0000256" key="2">
    <source>
        <dbReference type="ARBA" id="ARBA00022670"/>
    </source>
</evidence>
<evidence type="ECO:0000313" key="10">
    <source>
        <dbReference type="Proteomes" id="UP000316184"/>
    </source>
</evidence>
<protein>
    <submittedName>
        <fullName evidence="9">Type VII secretion-associated serine protease mycosin</fullName>
    </submittedName>
</protein>
<gene>
    <name evidence="9" type="ORF">FHU35_111155</name>
</gene>
<evidence type="ECO:0000259" key="8">
    <source>
        <dbReference type="Pfam" id="PF00082"/>
    </source>
</evidence>
<keyword evidence="6" id="KW-1133">Transmembrane helix</keyword>
<feature type="domain" description="Peptidase S8/S53" evidence="8">
    <location>
        <begin position="58"/>
        <end position="300"/>
    </location>
</feature>
<dbReference type="GO" id="GO:0004252">
    <property type="term" value="F:serine-type endopeptidase activity"/>
    <property type="evidence" value="ECO:0007669"/>
    <property type="project" value="InterPro"/>
</dbReference>
<comment type="similarity">
    <text evidence="1 5">Belongs to the peptidase S8 family.</text>
</comment>
<dbReference type="Pfam" id="PF00082">
    <property type="entry name" value="Peptidase_S8"/>
    <property type="match status" value="1"/>
</dbReference>
<dbReference type="InterPro" id="IPR000209">
    <property type="entry name" value="Peptidase_S8/S53_dom"/>
</dbReference>
<comment type="caution">
    <text evidence="5">Lacks conserved residue(s) required for the propagation of feature annotation.</text>
</comment>
<dbReference type="RefSeq" id="WP_186459270.1">
    <property type="nucleotide sequence ID" value="NZ_VIWX01000001.1"/>
</dbReference>
<keyword evidence="6" id="KW-0472">Membrane</keyword>
<dbReference type="PROSITE" id="PS51892">
    <property type="entry name" value="SUBTILASE"/>
    <property type="match status" value="1"/>
</dbReference>
<feature type="signal peptide" evidence="7">
    <location>
        <begin position="1"/>
        <end position="17"/>
    </location>
</feature>
<evidence type="ECO:0000256" key="7">
    <source>
        <dbReference type="SAM" id="SignalP"/>
    </source>
</evidence>
<dbReference type="Gene3D" id="3.40.50.200">
    <property type="entry name" value="Peptidase S8/S53 domain"/>
    <property type="match status" value="1"/>
</dbReference>
<keyword evidence="6" id="KW-0812">Transmembrane</keyword>
<sequence length="386" mass="38153">MRAALLTVALVGGTALAAAPVPAEAQQKCAEPANTAVPQEGWALERLDPSRSWNLTSGESVTVAVIGTGVSAAAPSLNGAVLPGQSLIGGAGDDDCAGRDTFMAGVIAARPSAGTGFTGIAPGAQILPLRITNDPKEVDAGKLASAIRSAADRGATVIAVSVGTASADGGLRAAVSYALSKDALVIAPSDVDVGDDAIPYPAAFPEALPVTGITGGGEPIQHAAAPPALVAPGDDVVGIAPRGNGQLVASGGGIGVAFVAGTAALVRAYHPDLSAAQVRERLQDTADHPPADLPDPQRGYGVVNPHAAVTSVLPAESGERPNVAAAQPVQLPPRPFVDPLPQLVALLVTGAVGLLAALGAAGAVLLPRARERGWRSAWHGPGKNGG</sequence>
<keyword evidence="3" id="KW-0378">Hydrolase</keyword>
<keyword evidence="2 9" id="KW-0645">Protease</keyword>
<keyword evidence="4" id="KW-0720">Serine protease</keyword>
<dbReference type="PANTHER" id="PTHR43806:SF11">
    <property type="entry name" value="CEREVISIN-RELATED"/>
    <property type="match status" value="1"/>
</dbReference>
<keyword evidence="7" id="KW-0732">Signal</keyword>
<dbReference type="InterPro" id="IPR015500">
    <property type="entry name" value="Peptidase_S8_subtilisin-rel"/>
</dbReference>
<feature type="transmembrane region" description="Helical" evidence="6">
    <location>
        <begin position="343"/>
        <end position="366"/>
    </location>
</feature>
<proteinExistence type="inferred from homology"/>
<evidence type="ECO:0000256" key="4">
    <source>
        <dbReference type="ARBA" id="ARBA00022825"/>
    </source>
</evidence>
<dbReference type="InterPro" id="IPR050131">
    <property type="entry name" value="Peptidase_S8_subtilisin-like"/>
</dbReference>
<reference evidence="9 10" key="1">
    <citation type="submission" date="2019-06" db="EMBL/GenBank/DDBJ databases">
        <title>Sequencing the genomes of 1000 actinobacteria strains.</title>
        <authorList>
            <person name="Klenk H.-P."/>
        </authorList>
    </citation>
    <scope>NUCLEOTIDE SEQUENCE [LARGE SCALE GENOMIC DNA]</scope>
    <source>
        <strain evidence="9 10">DSM 46699</strain>
    </source>
</reference>
<comment type="caution">
    <text evidence="9">The sequence shown here is derived from an EMBL/GenBank/DDBJ whole genome shotgun (WGS) entry which is preliminary data.</text>
</comment>